<organism evidence="2 3">
    <name type="scientific">Patella caerulea</name>
    <name type="common">Rayed Mediterranean limpet</name>
    <dbReference type="NCBI Taxonomy" id="87958"/>
    <lineage>
        <taxon>Eukaryota</taxon>
        <taxon>Metazoa</taxon>
        <taxon>Spiralia</taxon>
        <taxon>Lophotrochozoa</taxon>
        <taxon>Mollusca</taxon>
        <taxon>Gastropoda</taxon>
        <taxon>Patellogastropoda</taxon>
        <taxon>Patelloidea</taxon>
        <taxon>Patellidae</taxon>
        <taxon>Patella</taxon>
    </lineage>
</organism>
<accession>A0AAN8J879</accession>
<gene>
    <name evidence="2" type="ORF">SNE40_018007</name>
</gene>
<evidence type="ECO:0000256" key="1">
    <source>
        <dbReference type="SAM" id="SignalP"/>
    </source>
</evidence>
<dbReference type="AlphaFoldDB" id="A0AAN8J879"/>
<evidence type="ECO:0000313" key="2">
    <source>
        <dbReference type="EMBL" id="KAK6172042.1"/>
    </source>
</evidence>
<comment type="caution">
    <text evidence="2">The sequence shown here is derived from an EMBL/GenBank/DDBJ whole genome shotgun (WGS) entry which is preliminary data.</text>
</comment>
<feature type="signal peptide" evidence="1">
    <location>
        <begin position="1"/>
        <end position="23"/>
    </location>
</feature>
<keyword evidence="1" id="KW-0732">Signal</keyword>
<dbReference type="EMBL" id="JAZGQO010000012">
    <property type="protein sequence ID" value="KAK6172042.1"/>
    <property type="molecule type" value="Genomic_DNA"/>
</dbReference>
<protein>
    <submittedName>
        <fullName evidence="2">Uncharacterized protein</fullName>
    </submittedName>
</protein>
<dbReference type="Proteomes" id="UP001347796">
    <property type="component" value="Unassembled WGS sequence"/>
</dbReference>
<sequence length="119" mass="13413">MDITQFVTVIVISALILIRSVRSQKLTGLRKLDCPEDWSEDNENGRCYLHVPSCIENYTFDELTLFCQAVLNADIGYVNGRLSCIDESRIPSSLIVDLLEPRSTSVLRKRVFGNSGFGR</sequence>
<reference evidence="2 3" key="1">
    <citation type="submission" date="2024-01" db="EMBL/GenBank/DDBJ databases">
        <title>The genome of the rayed Mediterranean limpet Patella caerulea (Linnaeus, 1758).</title>
        <authorList>
            <person name="Anh-Thu Weber A."/>
            <person name="Halstead-Nussloch G."/>
        </authorList>
    </citation>
    <scope>NUCLEOTIDE SEQUENCE [LARGE SCALE GENOMIC DNA]</scope>
    <source>
        <strain evidence="2">AATW-2023a</strain>
        <tissue evidence="2">Whole specimen</tissue>
    </source>
</reference>
<evidence type="ECO:0000313" key="3">
    <source>
        <dbReference type="Proteomes" id="UP001347796"/>
    </source>
</evidence>
<name>A0AAN8J879_PATCE</name>
<keyword evidence="3" id="KW-1185">Reference proteome</keyword>
<proteinExistence type="predicted"/>
<feature type="chain" id="PRO_5042818552" evidence="1">
    <location>
        <begin position="24"/>
        <end position="119"/>
    </location>
</feature>